<dbReference type="InterPro" id="IPR036390">
    <property type="entry name" value="WH_DNA-bd_sf"/>
</dbReference>
<dbReference type="InterPro" id="IPR050389">
    <property type="entry name" value="LysR-type_TF"/>
</dbReference>
<evidence type="ECO:0000313" key="6">
    <source>
        <dbReference type="EMBL" id="GAA4667732.1"/>
    </source>
</evidence>
<reference evidence="7" key="1">
    <citation type="journal article" date="2019" name="Int. J. Syst. Evol. Microbiol.">
        <title>The Global Catalogue of Microorganisms (GCM) 10K type strain sequencing project: providing services to taxonomists for standard genome sequencing and annotation.</title>
        <authorList>
            <consortium name="The Broad Institute Genomics Platform"/>
            <consortium name="The Broad Institute Genome Sequencing Center for Infectious Disease"/>
            <person name="Wu L."/>
            <person name="Ma J."/>
        </authorList>
    </citation>
    <scope>NUCLEOTIDE SEQUENCE [LARGE SCALE GENOMIC DNA]</scope>
    <source>
        <strain evidence="7">JCM 18054</strain>
    </source>
</reference>
<dbReference type="Pfam" id="PF00126">
    <property type="entry name" value="HTH_1"/>
    <property type="match status" value="1"/>
</dbReference>
<keyword evidence="2" id="KW-0805">Transcription regulation</keyword>
<dbReference type="InterPro" id="IPR036388">
    <property type="entry name" value="WH-like_DNA-bd_sf"/>
</dbReference>
<evidence type="ECO:0000313" key="7">
    <source>
        <dbReference type="Proteomes" id="UP001500192"/>
    </source>
</evidence>
<dbReference type="SUPFAM" id="SSF53850">
    <property type="entry name" value="Periplasmic binding protein-like II"/>
    <property type="match status" value="1"/>
</dbReference>
<protein>
    <submittedName>
        <fullName evidence="6">LysR family transcriptional regulator</fullName>
    </submittedName>
</protein>
<comment type="similarity">
    <text evidence="1">Belongs to the LysR transcriptional regulatory family.</text>
</comment>
<dbReference type="PANTHER" id="PTHR30118">
    <property type="entry name" value="HTH-TYPE TRANSCRIPTIONAL REGULATOR LEUO-RELATED"/>
    <property type="match status" value="1"/>
</dbReference>
<evidence type="ECO:0000259" key="5">
    <source>
        <dbReference type="PROSITE" id="PS50931"/>
    </source>
</evidence>
<accession>A0ABP8VMR0</accession>
<dbReference type="PANTHER" id="PTHR30118:SF15">
    <property type="entry name" value="TRANSCRIPTIONAL REGULATORY PROTEIN"/>
    <property type="match status" value="1"/>
</dbReference>
<dbReference type="PROSITE" id="PS50931">
    <property type="entry name" value="HTH_LYSR"/>
    <property type="match status" value="1"/>
</dbReference>
<comment type="caution">
    <text evidence="6">The sequence shown here is derived from an EMBL/GenBank/DDBJ whole genome shotgun (WGS) entry which is preliminary data.</text>
</comment>
<dbReference type="InterPro" id="IPR005119">
    <property type="entry name" value="LysR_subst-bd"/>
</dbReference>
<dbReference type="EMBL" id="BAABIB010000154">
    <property type="protein sequence ID" value="GAA4667732.1"/>
    <property type="molecule type" value="Genomic_DNA"/>
</dbReference>
<organism evidence="6 7">
    <name type="scientific">Amycolatopsis dongchuanensis</name>
    <dbReference type="NCBI Taxonomy" id="1070866"/>
    <lineage>
        <taxon>Bacteria</taxon>
        <taxon>Bacillati</taxon>
        <taxon>Actinomycetota</taxon>
        <taxon>Actinomycetes</taxon>
        <taxon>Pseudonocardiales</taxon>
        <taxon>Pseudonocardiaceae</taxon>
        <taxon>Amycolatopsis</taxon>
    </lineage>
</organism>
<keyword evidence="4" id="KW-0804">Transcription</keyword>
<dbReference type="RefSeq" id="WP_346056464.1">
    <property type="nucleotide sequence ID" value="NZ_BAABIB010000154.1"/>
</dbReference>
<dbReference type="CDD" id="cd08460">
    <property type="entry name" value="PBP2_DntR_like_1"/>
    <property type="match status" value="1"/>
</dbReference>
<keyword evidence="3" id="KW-0238">DNA-binding</keyword>
<dbReference type="InterPro" id="IPR000847">
    <property type="entry name" value="LysR_HTH_N"/>
</dbReference>
<sequence>MGVVVAEELDLNLLRVFDALLDTGSVKEAAVRLHLSAPATSRALGRLRRVLNDPILVRAGRGLVPTPFALRSAATVKALLDTADRLRSEPAGSDPRSWRRTFSIRLNDGLVPVLAPRLTRRIADEAPGVRLRFVRQDNKDPDPLRDGSIDLDVLVGGPPPPDVHTTTLFTDHFVAAVAADSELGRTPRLTLDDLCRLPHVSASRRGLARGPLDDALERIGRARNVVAVVPTYAVGALMALEQDVICLVPRITAAHLVERGVPLRLHEVPVDLPTADIELRWHRRVNDDPSSRWLRDHIRDAIRPLTAIPGA</sequence>
<evidence type="ECO:0000256" key="2">
    <source>
        <dbReference type="ARBA" id="ARBA00023015"/>
    </source>
</evidence>
<evidence type="ECO:0000256" key="4">
    <source>
        <dbReference type="ARBA" id="ARBA00023163"/>
    </source>
</evidence>
<proteinExistence type="inferred from homology"/>
<gene>
    <name evidence="6" type="ORF">GCM10023214_72270</name>
</gene>
<keyword evidence="7" id="KW-1185">Reference proteome</keyword>
<dbReference type="Gene3D" id="1.10.10.10">
    <property type="entry name" value="Winged helix-like DNA-binding domain superfamily/Winged helix DNA-binding domain"/>
    <property type="match status" value="1"/>
</dbReference>
<evidence type="ECO:0000256" key="3">
    <source>
        <dbReference type="ARBA" id="ARBA00023125"/>
    </source>
</evidence>
<name>A0ABP8VMR0_9PSEU</name>
<dbReference type="Pfam" id="PF03466">
    <property type="entry name" value="LysR_substrate"/>
    <property type="match status" value="1"/>
</dbReference>
<dbReference type="Gene3D" id="3.40.190.10">
    <property type="entry name" value="Periplasmic binding protein-like II"/>
    <property type="match status" value="2"/>
</dbReference>
<dbReference type="SUPFAM" id="SSF46785">
    <property type="entry name" value="Winged helix' DNA-binding domain"/>
    <property type="match status" value="1"/>
</dbReference>
<feature type="domain" description="HTH lysR-type" evidence="5">
    <location>
        <begin position="9"/>
        <end position="66"/>
    </location>
</feature>
<dbReference type="Proteomes" id="UP001500192">
    <property type="component" value="Unassembled WGS sequence"/>
</dbReference>
<evidence type="ECO:0000256" key="1">
    <source>
        <dbReference type="ARBA" id="ARBA00009437"/>
    </source>
</evidence>